<dbReference type="Proteomes" id="UP001189429">
    <property type="component" value="Unassembled WGS sequence"/>
</dbReference>
<dbReference type="EMBL" id="CAUYUJ010018695">
    <property type="protein sequence ID" value="CAK0885632.1"/>
    <property type="molecule type" value="Genomic_DNA"/>
</dbReference>
<feature type="region of interest" description="Disordered" evidence="1">
    <location>
        <begin position="739"/>
        <end position="759"/>
    </location>
</feature>
<organism evidence="2 3">
    <name type="scientific">Prorocentrum cordatum</name>
    <dbReference type="NCBI Taxonomy" id="2364126"/>
    <lineage>
        <taxon>Eukaryota</taxon>
        <taxon>Sar</taxon>
        <taxon>Alveolata</taxon>
        <taxon>Dinophyceae</taxon>
        <taxon>Prorocentrales</taxon>
        <taxon>Prorocentraceae</taxon>
        <taxon>Prorocentrum</taxon>
    </lineage>
</organism>
<proteinExistence type="predicted"/>
<name>A0ABN9WGN7_9DINO</name>
<reference evidence="2" key="1">
    <citation type="submission" date="2023-10" db="EMBL/GenBank/DDBJ databases">
        <authorList>
            <person name="Chen Y."/>
            <person name="Shah S."/>
            <person name="Dougan E. K."/>
            <person name="Thang M."/>
            <person name="Chan C."/>
        </authorList>
    </citation>
    <scope>NUCLEOTIDE SEQUENCE [LARGE SCALE GENOMIC DNA]</scope>
</reference>
<evidence type="ECO:0000313" key="2">
    <source>
        <dbReference type="EMBL" id="CAK0885632.1"/>
    </source>
</evidence>
<keyword evidence="3" id="KW-1185">Reference proteome</keyword>
<comment type="caution">
    <text evidence="2">The sequence shown here is derived from an EMBL/GenBank/DDBJ whole genome shotgun (WGS) entry which is preliminary data.</text>
</comment>
<feature type="region of interest" description="Disordered" evidence="1">
    <location>
        <begin position="143"/>
        <end position="163"/>
    </location>
</feature>
<feature type="compositionally biased region" description="Low complexity" evidence="1">
    <location>
        <begin position="144"/>
        <end position="156"/>
    </location>
</feature>
<evidence type="ECO:0000313" key="3">
    <source>
        <dbReference type="Proteomes" id="UP001189429"/>
    </source>
</evidence>
<feature type="non-terminal residue" evidence="2">
    <location>
        <position position="759"/>
    </location>
</feature>
<protein>
    <submittedName>
        <fullName evidence="2">Uncharacterized protein</fullName>
    </submittedName>
</protein>
<sequence>MSAAFGQHGCWACCPQHGGWAASPRATAATVRAVAAARPPSPGLGGGWASVVTPRACAAPGAAVITAQAAQAAQARGAAAPLLVRRSRSAPLWSAAASAAAGTPRVQLAAPACAGPLPSAVPTRALPAPQPQPQPQQVLLHGGARTPRAAWAAPPRHGSPTVARAWAGQPALPLARAPVATVPARAAGTHAARWLEAQALAPARATSPPHSARGSFEAVVATAVASAAGPLPRRRASAEPRSPSAAAAVCRAASAPPGALVQRRLFSAPGAGPPAHHCGGGAQVSAVLLATPEPVVDASPGLPRRDELPAWHEAGAGGTWHEGVARPTWHLARGLGAGREHPARHEAGAPRPAREFLVGCAAEPAAGRVAVSPLEPGGAMGAACGRWDSPLAQLPPGPPLGAHPTGPLGGSPRQSAWVEELRVLETPGEVREHLSGRRALHVKGFGSGFGVEWGVQQRQDEAAVQALERFRPDCVVVDGDPWGSGFQRYIKAYADTQVGAGLAVPELVWVKGVRGSSPTPEEREKHLGQAREWADQGLPVVVSWLPEPAIPQGVDRLFGAGCWAKLQGQSFDFRGAVRLLEAADPDKPEWLRSLWGTAPGREMHLAIEEVESRAEKRYFEKKSFENAAKGYAVYQHLRGEGHEPAVQGAVSFGGEESVLLEFSTLYLCPSSGFDADLAALFPFSRGRPSDPTLPAHEGGAFRPRRAGAAAARRAGRLCEEALAAEDAAPWAGCRGGAAEAPLGGLRRPAEPLGDGPAAP</sequence>
<accession>A0ABN9WGN7</accession>
<evidence type="ECO:0000256" key="1">
    <source>
        <dbReference type="SAM" id="MobiDB-lite"/>
    </source>
</evidence>
<gene>
    <name evidence="2" type="ORF">PCOR1329_LOCUS67194</name>
</gene>